<evidence type="ECO:0000313" key="5">
    <source>
        <dbReference type="Proteomes" id="UP000472335"/>
    </source>
</evidence>
<dbReference type="InterPro" id="IPR045851">
    <property type="entry name" value="AMP-bd_C_sf"/>
</dbReference>
<dbReference type="PANTHER" id="PTHR22754:SF32">
    <property type="entry name" value="DISCO-INTERACTING PROTEIN 2"/>
    <property type="match status" value="1"/>
</dbReference>
<protein>
    <submittedName>
        <fullName evidence="4">Fatty acyl-AMP ligase</fullName>
    </submittedName>
</protein>
<proteinExistence type="inferred from homology"/>
<dbReference type="GO" id="GO:0006633">
    <property type="term" value="P:fatty acid biosynthetic process"/>
    <property type="evidence" value="ECO:0007669"/>
    <property type="project" value="TreeGrafter"/>
</dbReference>
<dbReference type="InterPro" id="IPR042099">
    <property type="entry name" value="ANL_N_sf"/>
</dbReference>
<dbReference type="GO" id="GO:0016874">
    <property type="term" value="F:ligase activity"/>
    <property type="evidence" value="ECO:0007669"/>
    <property type="project" value="UniProtKB-KW"/>
</dbReference>
<dbReference type="EMBL" id="JAAKZY010000021">
    <property type="protein sequence ID" value="NGO07857.1"/>
    <property type="molecule type" value="Genomic_DNA"/>
</dbReference>
<gene>
    <name evidence="4" type="ORF">G5C60_09380</name>
</gene>
<accession>A0A6G4V1T5</accession>
<keyword evidence="4" id="KW-0436">Ligase</keyword>
<comment type="caution">
    <text evidence="4">The sequence shown here is derived from an EMBL/GenBank/DDBJ whole genome shotgun (WGS) entry which is preliminary data.</text>
</comment>
<dbReference type="Proteomes" id="UP000472335">
    <property type="component" value="Unassembled WGS sequence"/>
</dbReference>
<feature type="compositionally biased region" description="Basic and acidic residues" evidence="2">
    <location>
        <begin position="563"/>
        <end position="576"/>
    </location>
</feature>
<dbReference type="InterPro" id="IPR000873">
    <property type="entry name" value="AMP-dep_synth/lig_dom"/>
</dbReference>
<evidence type="ECO:0000259" key="3">
    <source>
        <dbReference type="Pfam" id="PF00501"/>
    </source>
</evidence>
<dbReference type="InterPro" id="IPR020845">
    <property type="entry name" value="AMP-binding_CS"/>
</dbReference>
<organism evidence="4 5">
    <name type="scientific">Streptomyces scabichelini</name>
    <dbReference type="NCBI Taxonomy" id="2711217"/>
    <lineage>
        <taxon>Bacteria</taxon>
        <taxon>Bacillati</taxon>
        <taxon>Actinomycetota</taxon>
        <taxon>Actinomycetes</taxon>
        <taxon>Kitasatosporales</taxon>
        <taxon>Streptomycetaceae</taxon>
        <taxon>Streptomyces</taxon>
    </lineage>
</organism>
<comment type="similarity">
    <text evidence="1">Belongs to the ATP-dependent AMP-binding enzyme family.</text>
</comment>
<dbReference type="GO" id="GO:0005886">
    <property type="term" value="C:plasma membrane"/>
    <property type="evidence" value="ECO:0007669"/>
    <property type="project" value="TreeGrafter"/>
</dbReference>
<name>A0A6G4V1T5_9ACTN</name>
<dbReference type="PROSITE" id="PS00455">
    <property type="entry name" value="AMP_BINDING"/>
    <property type="match status" value="1"/>
</dbReference>
<dbReference type="RefSeq" id="WP_165256698.1">
    <property type="nucleotide sequence ID" value="NZ_JAAKZY010000021.1"/>
</dbReference>
<evidence type="ECO:0000256" key="1">
    <source>
        <dbReference type="ARBA" id="ARBA00006432"/>
    </source>
</evidence>
<dbReference type="GO" id="GO:0070566">
    <property type="term" value="F:adenylyltransferase activity"/>
    <property type="evidence" value="ECO:0007669"/>
    <property type="project" value="TreeGrafter"/>
</dbReference>
<dbReference type="Gene3D" id="3.30.300.30">
    <property type="match status" value="1"/>
</dbReference>
<evidence type="ECO:0000256" key="2">
    <source>
        <dbReference type="SAM" id="MobiDB-lite"/>
    </source>
</evidence>
<sequence length="576" mass="61013">MTTTGIHPLSWLEHPRTDTAVEFFDAGASVRAPYPGLAERALAIAGGLIADGVAAGSVVPLLCRSGPDLIAGFYGIQAAGCAVSVLPPPTRMSGDANRERIRQVIDALDARVLVLDNDHESYAREVVTEEPGFASSRHVRLLVTDALASAGPGRRDVPDLALVQFTSGSSGRPRGVRVSHDALAANVAAIRAWERATESDAWCSWLPMHHDMGLIGCMVVPVSGGNNDLAVCTPETFIRHPMAYLRRFARGGATITATPAFGLQRIVDRVAPEQLDGLDFADWRTLIVGAERIDPALVESFTGLMAGHGLEPSALTPAYGLAESTLAVTGVPVDQSASSVRIRRGELAVGAVVRTDVDGLDEHGIVDVISCGRPLAGLDVWLAGPEGEPVPEGHLGEVVVTGTSLADGYLEGSAAGTSFCDGRLYTRDVAFERGGELFVLGRLGDSLKVNARFVFAEDVEMMLGRAGLDLNRTCVVLGELGSRAHAYAVLEDLGAECAELADRVLTTTCPGVERHVVPVPRGTIPRTSSGKSRRRELWLTLSHRNAMTATRQEKADALSARGGPRDSARDHPATRT</sequence>
<feature type="region of interest" description="Disordered" evidence="2">
    <location>
        <begin position="550"/>
        <end position="576"/>
    </location>
</feature>
<dbReference type="PANTHER" id="PTHR22754">
    <property type="entry name" value="DISCO-INTERACTING PROTEIN 2 DIP2 -RELATED"/>
    <property type="match status" value="1"/>
</dbReference>
<dbReference type="Pfam" id="PF00501">
    <property type="entry name" value="AMP-binding"/>
    <property type="match status" value="1"/>
</dbReference>
<keyword evidence="5" id="KW-1185">Reference proteome</keyword>
<reference evidence="4 5" key="1">
    <citation type="submission" date="2020-02" db="EMBL/GenBank/DDBJ databases">
        <title>Whole-genome analyses of novel actinobacteria.</title>
        <authorList>
            <person name="Sahin N."/>
            <person name="Gencbay T."/>
        </authorList>
    </citation>
    <scope>NUCLEOTIDE SEQUENCE [LARGE SCALE GENOMIC DNA]</scope>
    <source>
        <strain evidence="4 5">HC44</strain>
    </source>
</reference>
<dbReference type="SUPFAM" id="SSF56801">
    <property type="entry name" value="Acetyl-CoA synthetase-like"/>
    <property type="match status" value="1"/>
</dbReference>
<feature type="domain" description="AMP-dependent synthetase/ligase" evidence="3">
    <location>
        <begin position="17"/>
        <end position="410"/>
    </location>
</feature>
<dbReference type="AlphaFoldDB" id="A0A6G4V1T5"/>
<evidence type="ECO:0000313" key="4">
    <source>
        <dbReference type="EMBL" id="NGO07857.1"/>
    </source>
</evidence>
<dbReference type="Gene3D" id="3.40.50.12780">
    <property type="entry name" value="N-terminal domain of ligase-like"/>
    <property type="match status" value="1"/>
</dbReference>